<reference evidence="5" key="1">
    <citation type="journal article" date="2013" name="Nature">
        <title>Pan genome of the phytoplankton Emiliania underpins its global distribution.</title>
        <authorList>
            <person name="Read B.A."/>
            <person name="Kegel J."/>
            <person name="Klute M.J."/>
            <person name="Kuo A."/>
            <person name="Lefebvre S.C."/>
            <person name="Maumus F."/>
            <person name="Mayer C."/>
            <person name="Miller J."/>
            <person name="Monier A."/>
            <person name="Salamov A."/>
            <person name="Young J."/>
            <person name="Aguilar M."/>
            <person name="Claverie J.M."/>
            <person name="Frickenhaus S."/>
            <person name="Gonzalez K."/>
            <person name="Herman E.K."/>
            <person name="Lin Y.C."/>
            <person name="Napier J."/>
            <person name="Ogata H."/>
            <person name="Sarno A.F."/>
            <person name="Shmutz J."/>
            <person name="Schroeder D."/>
            <person name="de Vargas C."/>
            <person name="Verret F."/>
            <person name="von Dassow P."/>
            <person name="Valentin K."/>
            <person name="Van de Peer Y."/>
            <person name="Wheeler G."/>
            <person name="Dacks J.B."/>
            <person name="Delwiche C.F."/>
            <person name="Dyhrman S.T."/>
            <person name="Glockner G."/>
            <person name="John U."/>
            <person name="Richards T."/>
            <person name="Worden A.Z."/>
            <person name="Zhang X."/>
            <person name="Grigoriev I.V."/>
            <person name="Allen A.E."/>
            <person name="Bidle K."/>
            <person name="Borodovsky M."/>
            <person name="Bowler C."/>
            <person name="Brownlee C."/>
            <person name="Cock J.M."/>
            <person name="Elias M."/>
            <person name="Gladyshev V.N."/>
            <person name="Groth M."/>
            <person name="Guda C."/>
            <person name="Hadaegh A."/>
            <person name="Iglesias-Rodriguez M.D."/>
            <person name="Jenkins J."/>
            <person name="Jones B.M."/>
            <person name="Lawson T."/>
            <person name="Leese F."/>
            <person name="Lindquist E."/>
            <person name="Lobanov A."/>
            <person name="Lomsadze A."/>
            <person name="Malik S.B."/>
            <person name="Marsh M.E."/>
            <person name="Mackinder L."/>
            <person name="Mock T."/>
            <person name="Mueller-Roeber B."/>
            <person name="Pagarete A."/>
            <person name="Parker M."/>
            <person name="Probert I."/>
            <person name="Quesneville H."/>
            <person name="Raines C."/>
            <person name="Rensing S.A."/>
            <person name="Riano-Pachon D.M."/>
            <person name="Richier S."/>
            <person name="Rokitta S."/>
            <person name="Shiraiwa Y."/>
            <person name="Soanes D.M."/>
            <person name="van der Giezen M."/>
            <person name="Wahlund T.M."/>
            <person name="Williams B."/>
            <person name="Wilson W."/>
            <person name="Wolfe G."/>
            <person name="Wurch L.L."/>
        </authorList>
    </citation>
    <scope>NUCLEOTIDE SEQUENCE</scope>
</reference>
<evidence type="ECO:0000259" key="3">
    <source>
        <dbReference type="PROSITE" id="PS51294"/>
    </source>
</evidence>
<dbReference type="Gene3D" id="1.10.10.60">
    <property type="entry name" value="Homeodomain-like"/>
    <property type="match status" value="1"/>
</dbReference>
<dbReference type="SUPFAM" id="SSF46689">
    <property type="entry name" value="Homeodomain-like"/>
    <property type="match status" value="1"/>
</dbReference>
<feature type="compositionally biased region" description="Pro residues" evidence="1">
    <location>
        <begin position="7"/>
        <end position="16"/>
    </location>
</feature>
<dbReference type="InterPro" id="IPR017930">
    <property type="entry name" value="Myb_dom"/>
</dbReference>
<feature type="domain" description="HTH myb-type" evidence="3">
    <location>
        <begin position="29"/>
        <end position="67"/>
    </location>
</feature>
<dbReference type="PROSITE" id="PS51294">
    <property type="entry name" value="HTH_MYB"/>
    <property type="match status" value="1"/>
</dbReference>
<evidence type="ECO:0000313" key="5">
    <source>
        <dbReference type="Proteomes" id="UP000013827"/>
    </source>
</evidence>
<name>A0A0D3KK48_EMIH1</name>
<dbReference type="InterPro" id="IPR009057">
    <property type="entry name" value="Homeodomain-like_sf"/>
</dbReference>
<dbReference type="HOGENOM" id="CLU_2820503_0_0_1"/>
<evidence type="ECO:0000256" key="1">
    <source>
        <dbReference type="SAM" id="MobiDB-lite"/>
    </source>
</evidence>
<dbReference type="Proteomes" id="UP000013827">
    <property type="component" value="Unassembled WGS sequence"/>
</dbReference>
<sequence length="67" mass="7530">MRAIARRPPPVKPHPPADSESGDISRLGWSKEEDNLILSSVAELGPKWMEIAARLPNRTDHAARNRY</sequence>
<feature type="region of interest" description="Disordered" evidence="1">
    <location>
        <begin position="1"/>
        <end position="28"/>
    </location>
</feature>
<evidence type="ECO:0000313" key="4">
    <source>
        <dbReference type="EnsemblProtists" id="EOD36133"/>
    </source>
</evidence>
<dbReference type="EnsemblProtists" id="EOD36133">
    <property type="protein sequence ID" value="EOD36133"/>
    <property type="gene ID" value="EMIHUDRAFT_70896"/>
</dbReference>
<reference evidence="4" key="2">
    <citation type="submission" date="2024-10" db="UniProtKB">
        <authorList>
            <consortium name="EnsemblProtists"/>
        </authorList>
    </citation>
    <scope>IDENTIFICATION</scope>
</reference>
<protein>
    <recommendedName>
        <fullName evidence="6">Myb-like domain-containing protein</fullName>
    </recommendedName>
</protein>
<evidence type="ECO:0008006" key="6">
    <source>
        <dbReference type="Google" id="ProtNLM"/>
    </source>
</evidence>
<organism evidence="4 5">
    <name type="scientific">Emiliania huxleyi (strain CCMP1516)</name>
    <dbReference type="NCBI Taxonomy" id="280463"/>
    <lineage>
        <taxon>Eukaryota</taxon>
        <taxon>Haptista</taxon>
        <taxon>Haptophyta</taxon>
        <taxon>Prymnesiophyceae</taxon>
        <taxon>Isochrysidales</taxon>
        <taxon>Noelaerhabdaceae</taxon>
        <taxon>Emiliania</taxon>
    </lineage>
</organism>
<dbReference type="CDD" id="cd00167">
    <property type="entry name" value="SANT"/>
    <property type="match status" value="1"/>
</dbReference>
<keyword evidence="5" id="KW-1185">Reference proteome</keyword>
<evidence type="ECO:0000259" key="2">
    <source>
        <dbReference type="PROSITE" id="PS50090"/>
    </source>
</evidence>
<dbReference type="Pfam" id="PF00249">
    <property type="entry name" value="Myb_DNA-binding"/>
    <property type="match status" value="1"/>
</dbReference>
<dbReference type="AlphaFoldDB" id="A0A0D3KK48"/>
<dbReference type="PROSITE" id="PS50090">
    <property type="entry name" value="MYB_LIKE"/>
    <property type="match status" value="1"/>
</dbReference>
<dbReference type="InterPro" id="IPR001005">
    <property type="entry name" value="SANT/Myb"/>
</dbReference>
<feature type="domain" description="Myb-like" evidence="2">
    <location>
        <begin position="21"/>
        <end position="67"/>
    </location>
</feature>
<accession>A0A0D3KK48</accession>
<dbReference type="KEGG" id="ehx:EMIHUDRAFT_70896"/>
<dbReference type="GeneID" id="17281404"/>
<dbReference type="RefSeq" id="XP_005788562.1">
    <property type="nucleotide sequence ID" value="XM_005788505.1"/>
</dbReference>
<dbReference type="PaxDb" id="2903-EOD36133"/>
<proteinExistence type="predicted"/>